<accession>A0A662DJT7</accession>
<dbReference type="Proteomes" id="UP000280417">
    <property type="component" value="Unassembled WGS sequence"/>
</dbReference>
<dbReference type="EMBL" id="QMQA01000047">
    <property type="protein sequence ID" value="RLE14379.1"/>
    <property type="molecule type" value="Genomic_DNA"/>
</dbReference>
<sequence length="120" mass="14048">MKLVFLVDECVSNQTVIFLEKLGCNVTKVQNIGLEGKEDEIILKYAQERNLTLVTYDRGFGNIRKYPPSTHSGIIIIKVYNLTSLENCHKVLEKLLEKEKRFKETLFVVDEKKYRKREKP</sequence>
<comment type="caution">
    <text evidence="2">The sequence shown here is derived from an EMBL/GenBank/DDBJ whole genome shotgun (WGS) entry which is preliminary data.</text>
</comment>
<evidence type="ECO:0000313" key="3">
    <source>
        <dbReference type="Proteomes" id="UP000280417"/>
    </source>
</evidence>
<evidence type="ECO:0000313" key="2">
    <source>
        <dbReference type="EMBL" id="RLE14379.1"/>
    </source>
</evidence>
<reference evidence="2 3" key="1">
    <citation type="submission" date="2018-06" db="EMBL/GenBank/DDBJ databases">
        <title>Extensive metabolic versatility and redundancy in microbially diverse, dynamic hydrothermal sediments.</title>
        <authorList>
            <person name="Dombrowski N."/>
            <person name="Teske A."/>
            <person name="Baker B.J."/>
        </authorList>
    </citation>
    <scope>NUCLEOTIDE SEQUENCE [LARGE SCALE GENOMIC DNA]</scope>
    <source>
        <strain evidence="2">B3_G15</strain>
    </source>
</reference>
<proteinExistence type="predicted"/>
<gene>
    <name evidence="2" type="ORF">DRJ04_02505</name>
</gene>
<protein>
    <recommendedName>
        <fullName evidence="1">DUF5615 domain-containing protein</fullName>
    </recommendedName>
</protein>
<evidence type="ECO:0000259" key="1">
    <source>
        <dbReference type="Pfam" id="PF18480"/>
    </source>
</evidence>
<name>A0A662DJT7_UNCAE</name>
<dbReference type="Pfam" id="PF18480">
    <property type="entry name" value="DUF5615"/>
    <property type="match status" value="1"/>
</dbReference>
<organism evidence="2 3">
    <name type="scientific">Aerophobetes bacterium</name>
    <dbReference type="NCBI Taxonomy" id="2030807"/>
    <lineage>
        <taxon>Bacteria</taxon>
        <taxon>Candidatus Aerophobota</taxon>
    </lineage>
</organism>
<dbReference type="InterPro" id="IPR041049">
    <property type="entry name" value="DUF5615"/>
</dbReference>
<dbReference type="AlphaFoldDB" id="A0A662DJT7"/>
<feature type="domain" description="DUF5615" evidence="1">
    <location>
        <begin position="5"/>
        <end position="110"/>
    </location>
</feature>